<dbReference type="OrthoDB" id="419616at2759"/>
<evidence type="ECO:0000256" key="4">
    <source>
        <dbReference type="ARBA" id="ARBA00023136"/>
    </source>
</evidence>
<evidence type="ECO:0000313" key="8">
    <source>
        <dbReference type="Proteomes" id="UP000660729"/>
    </source>
</evidence>
<evidence type="ECO:0000256" key="2">
    <source>
        <dbReference type="ARBA" id="ARBA00022692"/>
    </source>
</evidence>
<feature type="transmembrane region" description="Helical" evidence="5">
    <location>
        <begin position="71"/>
        <end position="94"/>
    </location>
</feature>
<evidence type="ECO:0000256" key="1">
    <source>
        <dbReference type="ARBA" id="ARBA00004141"/>
    </source>
</evidence>
<dbReference type="PROSITE" id="PS50850">
    <property type="entry name" value="MFS"/>
    <property type="match status" value="1"/>
</dbReference>
<dbReference type="Proteomes" id="UP000660729">
    <property type="component" value="Unassembled WGS sequence"/>
</dbReference>
<comment type="subcellular location">
    <subcellularLocation>
        <location evidence="1">Membrane</location>
        <topology evidence="1">Multi-pass membrane protein</topology>
    </subcellularLocation>
</comment>
<dbReference type="GO" id="GO:0005886">
    <property type="term" value="C:plasma membrane"/>
    <property type="evidence" value="ECO:0007669"/>
    <property type="project" value="TreeGrafter"/>
</dbReference>
<comment type="caution">
    <text evidence="7">The sequence shown here is derived from an EMBL/GenBank/DDBJ whole genome shotgun (WGS) entry which is preliminary data.</text>
</comment>
<dbReference type="AlphaFoldDB" id="A0A8H6VKN4"/>
<feature type="transmembrane region" description="Helical" evidence="5">
    <location>
        <begin position="160"/>
        <end position="186"/>
    </location>
</feature>
<keyword evidence="2 5" id="KW-0812">Transmembrane</keyword>
<dbReference type="PANTHER" id="PTHR23502:SF47">
    <property type="entry name" value="MAJOR FACILITATOR SUPERFAMILY (MFS) PROFILE DOMAIN-CONTAINING PROTEIN-RELATED"/>
    <property type="match status" value="1"/>
</dbReference>
<dbReference type="InterPro" id="IPR020846">
    <property type="entry name" value="MFS_dom"/>
</dbReference>
<dbReference type="InterPro" id="IPR011701">
    <property type="entry name" value="MFS"/>
</dbReference>
<feature type="transmembrane region" description="Helical" evidence="5">
    <location>
        <begin position="106"/>
        <end position="125"/>
    </location>
</feature>
<dbReference type="Gene3D" id="1.20.1720.10">
    <property type="entry name" value="Multidrug resistance protein D"/>
    <property type="match status" value="1"/>
</dbReference>
<keyword evidence="8" id="KW-1185">Reference proteome</keyword>
<dbReference type="SUPFAM" id="SSF103473">
    <property type="entry name" value="MFS general substrate transporter"/>
    <property type="match status" value="1"/>
</dbReference>
<dbReference type="GO" id="GO:0022857">
    <property type="term" value="F:transmembrane transporter activity"/>
    <property type="evidence" value="ECO:0007669"/>
    <property type="project" value="InterPro"/>
</dbReference>
<gene>
    <name evidence="7" type="ORF">HII31_08551</name>
</gene>
<dbReference type="Pfam" id="PF07690">
    <property type="entry name" value="MFS_1"/>
    <property type="match status" value="1"/>
</dbReference>
<dbReference type="PANTHER" id="PTHR23502">
    <property type="entry name" value="MAJOR FACILITATOR SUPERFAMILY"/>
    <property type="match status" value="1"/>
</dbReference>
<feature type="domain" description="Major facilitator superfamily (MFS) profile" evidence="6">
    <location>
        <begin position="71"/>
        <end position="224"/>
    </location>
</feature>
<protein>
    <submittedName>
        <fullName evidence="7">Citrinin biosynthesis cluster MFS transporter mrr1</fullName>
    </submittedName>
</protein>
<keyword evidence="4 5" id="KW-0472">Membrane</keyword>
<sequence>MGRISIVSKEVFQSSDDAWNTSQPHQMVQEEDSSAACRSFSLETGSNAITWEGDSDPNIPRNFKRHIKCTIALTVGMMNLVVSLAVSVFTGFLPQVDQEFGYGTERMQLCLTVYILGLAFGPVFFGPASECYGRKRPLLLGMVGFVVFTTYTTFARDFGGILFCRILAGVCGSAAYVIPPGIFVDLYGPVGRAIGYQLFATGAFIGGSLGPGVGLSVAGLGDWR</sequence>
<evidence type="ECO:0000256" key="5">
    <source>
        <dbReference type="SAM" id="Phobius"/>
    </source>
</evidence>
<organism evidence="7 8">
    <name type="scientific">Pseudocercospora fuligena</name>
    <dbReference type="NCBI Taxonomy" id="685502"/>
    <lineage>
        <taxon>Eukaryota</taxon>
        <taxon>Fungi</taxon>
        <taxon>Dikarya</taxon>
        <taxon>Ascomycota</taxon>
        <taxon>Pezizomycotina</taxon>
        <taxon>Dothideomycetes</taxon>
        <taxon>Dothideomycetidae</taxon>
        <taxon>Mycosphaerellales</taxon>
        <taxon>Mycosphaerellaceae</taxon>
        <taxon>Pseudocercospora</taxon>
    </lineage>
</organism>
<feature type="transmembrane region" description="Helical" evidence="5">
    <location>
        <begin position="198"/>
        <end position="221"/>
    </location>
</feature>
<dbReference type="InterPro" id="IPR036259">
    <property type="entry name" value="MFS_trans_sf"/>
</dbReference>
<reference evidence="7" key="1">
    <citation type="submission" date="2020-04" db="EMBL/GenBank/DDBJ databases">
        <title>Draft genome resource of the tomato pathogen Pseudocercospora fuligena.</title>
        <authorList>
            <person name="Zaccaron A."/>
        </authorList>
    </citation>
    <scope>NUCLEOTIDE SEQUENCE</scope>
    <source>
        <strain evidence="7">PF001</strain>
    </source>
</reference>
<evidence type="ECO:0000313" key="7">
    <source>
        <dbReference type="EMBL" id="KAF7190220.1"/>
    </source>
</evidence>
<evidence type="ECO:0000256" key="3">
    <source>
        <dbReference type="ARBA" id="ARBA00022989"/>
    </source>
</evidence>
<dbReference type="EMBL" id="JABCIY010000175">
    <property type="protein sequence ID" value="KAF7190220.1"/>
    <property type="molecule type" value="Genomic_DNA"/>
</dbReference>
<keyword evidence="3 5" id="KW-1133">Transmembrane helix</keyword>
<name>A0A8H6VKN4_9PEZI</name>
<accession>A0A8H6VKN4</accession>
<evidence type="ECO:0000259" key="6">
    <source>
        <dbReference type="PROSITE" id="PS50850"/>
    </source>
</evidence>
<proteinExistence type="predicted"/>